<name>A0A2D0MWX7_FLAN2</name>
<comment type="caution">
    <text evidence="1">The sequence shown here is derived from an EMBL/GenBank/DDBJ whole genome shotgun (WGS) entry which is preliminary data.</text>
</comment>
<protein>
    <submittedName>
        <fullName evidence="1">Uncharacterized protein</fullName>
    </submittedName>
</protein>
<reference evidence="1 2" key="1">
    <citation type="submission" date="2017-10" db="EMBL/GenBank/DDBJ databases">
        <title>The draft genome sequence of Lewinella nigricans NBRC 102662.</title>
        <authorList>
            <person name="Wang K."/>
        </authorList>
    </citation>
    <scope>NUCLEOTIDE SEQUENCE [LARGE SCALE GENOMIC DNA]</scope>
    <source>
        <strain evidence="1 2">NBRC 102662</strain>
    </source>
</reference>
<gene>
    <name evidence="1" type="ORF">CRP01_41245</name>
</gene>
<sequence length="110" mass="12549">MSYFRTIAKDIKLDGVGDLLTKDGDFVIGESDQQHIDDILVSGKGNWREWPALGVEIHRSLNSTGQITNRVGLLRRIRLNLEFDNFNVQQLQFVRVNGNVQLKIDANRAR</sequence>
<organism evidence="1 2">
    <name type="scientific">Flavilitoribacter nigricans (strain ATCC 23147 / DSM 23189 / NBRC 102662 / NCIMB 1420 / SS-2)</name>
    <name type="common">Lewinella nigricans</name>
    <dbReference type="NCBI Taxonomy" id="1122177"/>
    <lineage>
        <taxon>Bacteria</taxon>
        <taxon>Pseudomonadati</taxon>
        <taxon>Bacteroidota</taxon>
        <taxon>Saprospiria</taxon>
        <taxon>Saprospirales</taxon>
        <taxon>Lewinellaceae</taxon>
        <taxon>Flavilitoribacter</taxon>
    </lineage>
</organism>
<accession>A0A2D0MWX7</accession>
<dbReference type="RefSeq" id="WP_099155958.1">
    <property type="nucleotide sequence ID" value="NZ_PDUD01000089.1"/>
</dbReference>
<dbReference type="AlphaFoldDB" id="A0A2D0MWX7"/>
<evidence type="ECO:0000313" key="1">
    <source>
        <dbReference type="EMBL" id="PHN00636.1"/>
    </source>
</evidence>
<evidence type="ECO:0000313" key="2">
    <source>
        <dbReference type="Proteomes" id="UP000223913"/>
    </source>
</evidence>
<keyword evidence="2" id="KW-1185">Reference proteome</keyword>
<dbReference type="EMBL" id="PDUD01000089">
    <property type="protein sequence ID" value="PHN00636.1"/>
    <property type="molecule type" value="Genomic_DNA"/>
</dbReference>
<proteinExistence type="predicted"/>
<dbReference type="OrthoDB" id="799440at2"/>
<dbReference type="Proteomes" id="UP000223913">
    <property type="component" value="Unassembled WGS sequence"/>
</dbReference>